<dbReference type="EMBL" id="AMRA01000097">
    <property type="protein sequence ID" value="EKF22474.1"/>
    <property type="molecule type" value="Genomic_DNA"/>
</dbReference>
<evidence type="ECO:0000256" key="16">
    <source>
        <dbReference type="PIRSR" id="PIRSR006404-2"/>
    </source>
</evidence>
<feature type="transmembrane region" description="Helical" evidence="14">
    <location>
        <begin position="17"/>
        <end position="36"/>
    </location>
</feature>
<evidence type="ECO:0000256" key="2">
    <source>
        <dbReference type="ARBA" id="ARBA00007931"/>
    </source>
</evidence>
<dbReference type="CDD" id="cd06164">
    <property type="entry name" value="S2P-M50_SpoIVFB_CBS"/>
    <property type="match status" value="1"/>
</dbReference>
<keyword evidence="9 14" id="KW-0862">Zinc</keyword>
<keyword evidence="5 14" id="KW-0812">Transmembrane</keyword>
<dbReference type="InterPro" id="IPR000644">
    <property type="entry name" value="CBS_dom"/>
</dbReference>
<dbReference type="InterPro" id="IPR046342">
    <property type="entry name" value="CBS_dom_sf"/>
</dbReference>
<dbReference type="SUPFAM" id="SSF54631">
    <property type="entry name" value="CBS-domain pair"/>
    <property type="match status" value="1"/>
</dbReference>
<evidence type="ECO:0000256" key="12">
    <source>
        <dbReference type="ARBA" id="ARBA00023122"/>
    </source>
</evidence>
<keyword evidence="11 14" id="KW-0482">Metalloprotease</keyword>
<evidence type="ECO:0000256" key="6">
    <source>
        <dbReference type="ARBA" id="ARBA00022723"/>
    </source>
</evidence>
<dbReference type="OrthoDB" id="9781963at2"/>
<keyword evidence="7" id="KW-0677">Repeat</keyword>
<dbReference type="Proteomes" id="UP000006265">
    <property type="component" value="Unassembled WGS sequence"/>
</dbReference>
<keyword evidence="18" id="KW-1185">Reference proteome</keyword>
<dbReference type="Pfam" id="PF00571">
    <property type="entry name" value="CBS"/>
    <property type="match status" value="2"/>
</dbReference>
<dbReference type="InterPro" id="IPR008915">
    <property type="entry name" value="Peptidase_M50"/>
</dbReference>
<comment type="caution">
    <text evidence="17">The sequence shown here is derived from an EMBL/GenBank/DDBJ whole genome shotgun (WGS) entry which is preliminary data.</text>
</comment>
<feature type="transmembrane region" description="Helical" evidence="14">
    <location>
        <begin position="105"/>
        <end position="132"/>
    </location>
</feature>
<evidence type="ECO:0000256" key="5">
    <source>
        <dbReference type="ARBA" id="ARBA00022692"/>
    </source>
</evidence>
<proteinExistence type="inferred from homology"/>
<comment type="subcellular location">
    <subcellularLocation>
        <location evidence="1 14">Cell membrane</location>
        <topology evidence="1 14">Multi-pass membrane protein</topology>
    </subcellularLocation>
</comment>
<evidence type="ECO:0000313" key="17">
    <source>
        <dbReference type="EMBL" id="EKF22474.1"/>
    </source>
</evidence>
<dbReference type="PROSITE" id="PS51371">
    <property type="entry name" value="CBS"/>
    <property type="match status" value="2"/>
</dbReference>
<feature type="transmembrane region" description="Helical" evidence="14">
    <location>
        <begin position="48"/>
        <end position="65"/>
    </location>
</feature>
<evidence type="ECO:0000256" key="9">
    <source>
        <dbReference type="ARBA" id="ARBA00022833"/>
    </source>
</evidence>
<evidence type="ECO:0000313" key="18">
    <source>
        <dbReference type="Proteomes" id="UP000006265"/>
    </source>
</evidence>
<dbReference type="GO" id="GO:0046872">
    <property type="term" value="F:metal ion binding"/>
    <property type="evidence" value="ECO:0007669"/>
    <property type="project" value="UniProtKB-UniRule"/>
</dbReference>
<dbReference type="PATRIC" id="fig|1122247.3.peg.3403"/>
<evidence type="ECO:0000256" key="3">
    <source>
        <dbReference type="ARBA" id="ARBA00022475"/>
    </source>
</evidence>
<dbReference type="RefSeq" id="WP_005629860.1">
    <property type="nucleotide sequence ID" value="NZ_AMRA01000097.1"/>
</dbReference>
<evidence type="ECO:0000256" key="13">
    <source>
        <dbReference type="ARBA" id="ARBA00023136"/>
    </source>
</evidence>
<feature type="binding site" evidence="16">
    <location>
        <position position="66"/>
    </location>
    <ligand>
        <name>Zn(2+)</name>
        <dbReference type="ChEBI" id="CHEBI:29105"/>
        <note>catalytic</note>
    </ligand>
</feature>
<keyword evidence="8 14" id="KW-0378">Hydrolase</keyword>
<dbReference type="PANTHER" id="PTHR39188:SF3">
    <property type="entry name" value="STAGE IV SPORULATION PROTEIN FB"/>
    <property type="match status" value="1"/>
</dbReference>
<feature type="active site" evidence="15">
    <location>
        <position position="67"/>
    </location>
</feature>
<sequence length="378" mass="39742">MDEGIRLGRVAGFPLSMHWSVLVILWLFAWSLASTLPELAPGYAGSTYWVAGACGAVVLMASLLAHELTHAVVASRAGIPVLGVRLWLFGGVARLGGDAKTPRTAFAIAASGPAMSLALAVLFGAAAAVLGTVGVSPLVVAVAAWLAGINLVLALFNLLPGAPLDGGRILRAILWRRHGDAARAAIGAARAGRVVAYVLIALGLLEFLAGAVVGGIWLVFIGWFLLTAARDEEMWTRTQQSLAGVTVADAMTPHPHTAPGWISVEDFIQRYVLGHRHSSYPVENPDGTIDGMITLQELRGVAPDRRAGTLVRDVAVPLRQVATAEPHEPITALLERLAPNGGRRALVVDGGRVVGIVTASDITRVIDVQNLAHPQFSR</sequence>
<dbReference type="AlphaFoldDB" id="K5BJ45"/>
<dbReference type="Pfam" id="PF02163">
    <property type="entry name" value="Peptidase_M50"/>
    <property type="match status" value="2"/>
</dbReference>
<accession>K5BJ45</accession>
<comment type="cofactor">
    <cofactor evidence="14 16">
        <name>Zn(2+)</name>
        <dbReference type="ChEBI" id="CHEBI:29105"/>
    </cofactor>
    <text evidence="14 16">Binds 1 zinc ion per subunit.</text>
</comment>
<evidence type="ECO:0000256" key="10">
    <source>
        <dbReference type="ARBA" id="ARBA00022989"/>
    </source>
</evidence>
<comment type="similarity">
    <text evidence="2 14">Belongs to the peptidase M50B family.</text>
</comment>
<dbReference type="STRING" id="1122247.GCA_000379865_00907"/>
<dbReference type="Gene3D" id="3.10.580.10">
    <property type="entry name" value="CBS-domain"/>
    <property type="match status" value="1"/>
</dbReference>
<name>K5BJ45_MYCHD</name>
<evidence type="ECO:0000256" key="1">
    <source>
        <dbReference type="ARBA" id="ARBA00004651"/>
    </source>
</evidence>
<evidence type="ECO:0000256" key="15">
    <source>
        <dbReference type="PIRSR" id="PIRSR006404-1"/>
    </source>
</evidence>
<evidence type="ECO:0000256" key="14">
    <source>
        <dbReference type="PIRNR" id="PIRNR006404"/>
    </source>
</evidence>
<organism evidence="17 18">
    <name type="scientific">Mycolicibacterium hassiacum (strain DSM 44199 / CIP 105218 / JCM 12690 / 3849)</name>
    <name type="common">Mycobacterium hassiacum</name>
    <dbReference type="NCBI Taxonomy" id="1122247"/>
    <lineage>
        <taxon>Bacteria</taxon>
        <taxon>Bacillati</taxon>
        <taxon>Actinomycetota</taxon>
        <taxon>Actinomycetes</taxon>
        <taxon>Mycobacteriales</taxon>
        <taxon>Mycobacteriaceae</taxon>
        <taxon>Mycolicibacterium</taxon>
    </lineage>
</organism>
<dbReference type="GO" id="GO:0006508">
    <property type="term" value="P:proteolysis"/>
    <property type="evidence" value="ECO:0007669"/>
    <property type="project" value="UniProtKB-KW"/>
</dbReference>
<gene>
    <name evidence="17" type="ORF">C731_3548</name>
</gene>
<feature type="binding site" evidence="16">
    <location>
        <position position="165"/>
    </location>
    <ligand>
        <name>Zn(2+)</name>
        <dbReference type="ChEBI" id="CHEBI:29105"/>
        <note>catalytic</note>
    </ligand>
</feature>
<keyword evidence="12" id="KW-0129">CBS domain</keyword>
<dbReference type="eggNOG" id="COG1994">
    <property type="taxonomic scope" value="Bacteria"/>
</dbReference>
<feature type="transmembrane region" description="Helical" evidence="14">
    <location>
        <begin position="138"/>
        <end position="160"/>
    </location>
</feature>
<keyword evidence="13 14" id="KW-0472">Membrane</keyword>
<keyword evidence="4 14" id="KW-0645">Protease</keyword>
<protein>
    <recommendedName>
        <fullName evidence="14">Zinc metalloprotease</fullName>
    </recommendedName>
</protein>
<keyword evidence="6 14" id="KW-0479">Metal-binding</keyword>
<keyword evidence="10 14" id="KW-1133">Transmembrane helix</keyword>
<dbReference type="GO" id="GO:0005886">
    <property type="term" value="C:plasma membrane"/>
    <property type="evidence" value="ECO:0007669"/>
    <property type="project" value="UniProtKB-SubCell"/>
</dbReference>
<feature type="transmembrane region" description="Helical" evidence="14">
    <location>
        <begin position="71"/>
        <end position="93"/>
    </location>
</feature>
<dbReference type="GO" id="GO:0008237">
    <property type="term" value="F:metallopeptidase activity"/>
    <property type="evidence" value="ECO:0007669"/>
    <property type="project" value="UniProtKB-UniRule"/>
</dbReference>
<dbReference type="SMART" id="SM00116">
    <property type="entry name" value="CBS"/>
    <property type="match status" value="1"/>
</dbReference>
<feature type="binding site" evidence="16">
    <location>
        <position position="70"/>
    </location>
    <ligand>
        <name>Zn(2+)</name>
        <dbReference type="ChEBI" id="CHEBI:29105"/>
        <note>catalytic</note>
    </ligand>
</feature>
<dbReference type="PANTHER" id="PTHR39188">
    <property type="entry name" value="MEMBRANE-ASSOCIATED ZINC METALLOPROTEASE M50B"/>
    <property type="match status" value="1"/>
</dbReference>
<reference evidence="17 18" key="1">
    <citation type="journal article" date="2012" name="J. Bacteriol.">
        <title>Genome sequence of Mycobacterium hassiacum DSM 44199, a rare source of heat-stable mycobacterial proteins.</title>
        <authorList>
            <person name="Tiago I."/>
            <person name="Maranha A."/>
            <person name="Mendes V."/>
            <person name="Alarico S."/>
            <person name="Moynihan P.J."/>
            <person name="Clarke A.J."/>
            <person name="Macedo-Ribeiro S."/>
            <person name="Pereira P.J."/>
            <person name="Empadinhas N."/>
        </authorList>
    </citation>
    <scope>NUCLEOTIDE SEQUENCE [LARGE SCALE GENOMIC DNA]</scope>
    <source>
        <strain evidence="18">DSM 44199 / CIP 105218 / JCM 12690 / 3849</strain>
    </source>
</reference>
<evidence type="ECO:0000256" key="4">
    <source>
        <dbReference type="ARBA" id="ARBA00022670"/>
    </source>
</evidence>
<evidence type="ECO:0000256" key="11">
    <source>
        <dbReference type="ARBA" id="ARBA00023049"/>
    </source>
</evidence>
<dbReference type="eggNOG" id="COG0517">
    <property type="taxonomic scope" value="Bacteria"/>
</dbReference>
<dbReference type="PIRSF" id="PIRSF006404">
    <property type="entry name" value="UCP006404_Pept_M50_CBS"/>
    <property type="match status" value="1"/>
</dbReference>
<feature type="transmembrane region" description="Helical" evidence="14">
    <location>
        <begin position="208"/>
        <end position="229"/>
    </location>
</feature>
<dbReference type="InterPro" id="IPR016483">
    <property type="entry name" value="UCP006404_Pept_M50_CBS"/>
</dbReference>
<evidence type="ECO:0000256" key="7">
    <source>
        <dbReference type="ARBA" id="ARBA00022737"/>
    </source>
</evidence>
<keyword evidence="3 14" id="KW-1003">Cell membrane</keyword>
<evidence type="ECO:0000256" key="8">
    <source>
        <dbReference type="ARBA" id="ARBA00022801"/>
    </source>
</evidence>